<dbReference type="EMBL" id="RJVU01050883">
    <property type="protein sequence ID" value="ROL41977.1"/>
    <property type="molecule type" value="Genomic_DNA"/>
</dbReference>
<dbReference type="AlphaFoldDB" id="A0A3N0Y743"/>
<name>A0A3N0Y743_ANAGA</name>
<reference evidence="2 3" key="1">
    <citation type="submission" date="2018-10" db="EMBL/GenBank/DDBJ databases">
        <title>Genome assembly for a Yunnan-Guizhou Plateau 3E fish, Anabarilius grahami (Regan), and its evolutionary and genetic applications.</title>
        <authorList>
            <person name="Jiang W."/>
        </authorList>
    </citation>
    <scope>NUCLEOTIDE SEQUENCE [LARGE SCALE GENOMIC DNA]</scope>
    <source>
        <strain evidence="2">AG-KIZ</strain>
        <tissue evidence="2">Muscle</tissue>
    </source>
</reference>
<accession>A0A3N0Y743</accession>
<organism evidence="2 3">
    <name type="scientific">Anabarilius grahami</name>
    <name type="common">Kanglang fish</name>
    <name type="synonym">Barilius grahami</name>
    <dbReference type="NCBI Taxonomy" id="495550"/>
    <lineage>
        <taxon>Eukaryota</taxon>
        <taxon>Metazoa</taxon>
        <taxon>Chordata</taxon>
        <taxon>Craniata</taxon>
        <taxon>Vertebrata</taxon>
        <taxon>Euteleostomi</taxon>
        <taxon>Actinopterygii</taxon>
        <taxon>Neopterygii</taxon>
        <taxon>Teleostei</taxon>
        <taxon>Ostariophysi</taxon>
        <taxon>Cypriniformes</taxon>
        <taxon>Xenocyprididae</taxon>
        <taxon>Xenocypridinae</taxon>
        <taxon>Xenocypridinae incertae sedis</taxon>
        <taxon>Anabarilius</taxon>
    </lineage>
</organism>
<evidence type="ECO:0000313" key="3">
    <source>
        <dbReference type="Proteomes" id="UP000281406"/>
    </source>
</evidence>
<evidence type="ECO:0000256" key="1">
    <source>
        <dbReference type="SAM" id="MobiDB-lite"/>
    </source>
</evidence>
<feature type="region of interest" description="Disordered" evidence="1">
    <location>
        <begin position="1"/>
        <end position="25"/>
    </location>
</feature>
<comment type="caution">
    <text evidence="2">The sequence shown here is derived from an EMBL/GenBank/DDBJ whole genome shotgun (WGS) entry which is preliminary data.</text>
</comment>
<gene>
    <name evidence="2" type="ORF">DPX16_19826</name>
</gene>
<proteinExistence type="predicted"/>
<protein>
    <submittedName>
        <fullName evidence="2">Uncharacterized protein</fullName>
    </submittedName>
</protein>
<evidence type="ECO:0000313" key="2">
    <source>
        <dbReference type="EMBL" id="ROL41977.1"/>
    </source>
</evidence>
<keyword evidence="3" id="KW-1185">Reference proteome</keyword>
<dbReference type="Proteomes" id="UP000281406">
    <property type="component" value="Unassembled WGS sequence"/>
</dbReference>
<sequence>MDPTSPLPTPSSPPPESVKSQRSSLSTSLLQVSSATDALKNHHLLSNTVIVALRTTLDTSCTNTALGYKQHYKLEQDPKAVGPLHTNMLTLLPALMQAFRNWQSWSGTGLPPSLTYTVTSHRGRSSQPDAHLIVSNLRVRSPILLGLPQRIKFSLRAIMLKLNRSGVKVLSGKEIEMKQANG</sequence>
<feature type="compositionally biased region" description="Pro residues" evidence="1">
    <location>
        <begin position="1"/>
        <end position="16"/>
    </location>
</feature>